<protein>
    <submittedName>
        <fullName evidence="2">Uncharacterized protein</fullName>
    </submittedName>
</protein>
<keyword evidence="3" id="KW-1185">Reference proteome</keyword>
<evidence type="ECO:0000313" key="2">
    <source>
        <dbReference type="EMBL" id="SDW83036.1"/>
    </source>
</evidence>
<keyword evidence="1" id="KW-0812">Transmembrane</keyword>
<dbReference type="RefSeq" id="WP_091430871.1">
    <property type="nucleotide sequence ID" value="NZ_FNMV01000005.1"/>
</dbReference>
<proteinExistence type="predicted"/>
<sequence length="113" mass="13816">MFLIVTKYLIPKGYRGLTAFPFVFVKYSSDKENTVFVNHEKIHLRQQLELLVLPFFILYILEYFVRLLQYKNRDLAYRNISFEREAYDNESDTSYLKKRRFFSFIKYINKSTL</sequence>
<dbReference type="STRING" id="229203.SAMN05444338_10533"/>
<keyword evidence="1" id="KW-1133">Transmembrane helix</keyword>
<dbReference type="EMBL" id="FNMV01000005">
    <property type="protein sequence ID" value="SDW83036.1"/>
    <property type="molecule type" value="Genomic_DNA"/>
</dbReference>
<reference evidence="3" key="1">
    <citation type="submission" date="2016-10" db="EMBL/GenBank/DDBJ databases">
        <authorList>
            <person name="Varghese N."/>
            <person name="Submissions S."/>
        </authorList>
    </citation>
    <scope>NUCLEOTIDE SEQUENCE [LARGE SCALE GENOMIC DNA]</scope>
    <source>
        <strain evidence="3">DSM 15718</strain>
    </source>
</reference>
<dbReference type="AlphaFoldDB" id="A0A1H2WRE0"/>
<feature type="transmembrane region" description="Helical" evidence="1">
    <location>
        <begin position="50"/>
        <end position="68"/>
    </location>
</feature>
<keyword evidence="1" id="KW-0472">Membrane</keyword>
<name>A0A1H2WRE0_9FLAO</name>
<evidence type="ECO:0000313" key="3">
    <source>
        <dbReference type="Proteomes" id="UP000198569"/>
    </source>
</evidence>
<gene>
    <name evidence="2" type="ORF">SAMN05444338_10533</name>
</gene>
<organism evidence="2 3">
    <name type="scientific">Flavobacterium degerlachei</name>
    <dbReference type="NCBI Taxonomy" id="229203"/>
    <lineage>
        <taxon>Bacteria</taxon>
        <taxon>Pseudomonadati</taxon>
        <taxon>Bacteroidota</taxon>
        <taxon>Flavobacteriia</taxon>
        <taxon>Flavobacteriales</taxon>
        <taxon>Flavobacteriaceae</taxon>
        <taxon>Flavobacterium</taxon>
    </lineage>
</organism>
<dbReference type="OrthoDB" id="1027344at2"/>
<evidence type="ECO:0000256" key="1">
    <source>
        <dbReference type="SAM" id="Phobius"/>
    </source>
</evidence>
<dbReference type="Proteomes" id="UP000198569">
    <property type="component" value="Unassembled WGS sequence"/>
</dbReference>
<accession>A0A1H2WRE0</accession>